<dbReference type="OrthoDB" id="894278at2"/>
<dbReference type="Proteomes" id="UP000287527">
    <property type="component" value="Unassembled WGS sequence"/>
</dbReference>
<comment type="caution">
    <text evidence="2">The sequence shown here is derived from an EMBL/GenBank/DDBJ whole genome shotgun (WGS) entry which is preliminary data.</text>
</comment>
<feature type="transmembrane region" description="Helical" evidence="1">
    <location>
        <begin position="70"/>
        <end position="89"/>
    </location>
</feature>
<protein>
    <submittedName>
        <fullName evidence="2">Uncharacterized protein</fullName>
    </submittedName>
</protein>
<dbReference type="AlphaFoldDB" id="A0A3S3RJ94"/>
<feature type="transmembrane region" description="Helical" evidence="1">
    <location>
        <begin position="128"/>
        <end position="148"/>
    </location>
</feature>
<proteinExistence type="predicted"/>
<keyword evidence="1" id="KW-1133">Transmembrane helix</keyword>
<keyword evidence="1" id="KW-0812">Transmembrane</keyword>
<feature type="transmembrane region" description="Helical" evidence="1">
    <location>
        <begin position="12"/>
        <end position="32"/>
    </location>
</feature>
<sequence length="163" mass="18740">MKTNYLFPHRLKSISGVLFIISFITLVVFYSVPELNELQLNATVFAIIADADNGKIFNGITFFGCIENSIADELLVLIVLTSGIIYAFSKEKNEDEMVASIRLQSLAWATIINYALILLSYLFVYGFIFLNVLMAVMFSQLLIFILLFRFKMFRFYNSHQDEE</sequence>
<organism evidence="2 3">
    <name type="scientific">Flavobacterium cerinum</name>
    <dbReference type="NCBI Taxonomy" id="2502784"/>
    <lineage>
        <taxon>Bacteria</taxon>
        <taxon>Pseudomonadati</taxon>
        <taxon>Bacteroidota</taxon>
        <taxon>Flavobacteriia</taxon>
        <taxon>Flavobacteriales</taxon>
        <taxon>Flavobacteriaceae</taxon>
        <taxon>Flavobacterium</taxon>
    </lineage>
</organism>
<feature type="transmembrane region" description="Helical" evidence="1">
    <location>
        <begin position="101"/>
        <end position="122"/>
    </location>
</feature>
<dbReference type="EMBL" id="SBII01000007">
    <property type="protein sequence ID" value="RWX00003.1"/>
    <property type="molecule type" value="Genomic_DNA"/>
</dbReference>
<keyword evidence="1" id="KW-0472">Membrane</keyword>
<keyword evidence="3" id="KW-1185">Reference proteome</keyword>
<reference evidence="2 3" key="1">
    <citation type="submission" date="2019-01" db="EMBL/GenBank/DDBJ databases">
        <title>Flavobacterium sp. nov.,isolated from freshwater.</title>
        <authorList>
            <person name="Zhang R."/>
            <person name="Du Z.-J."/>
        </authorList>
    </citation>
    <scope>NUCLEOTIDE SEQUENCE [LARGE SCALE GENOMIC DNA]</scope>
    <source>
        <strain evidence="2 3">1E403</strain>
    </source>
</reference>
<name>A0A3S3RJ94_9FLAO</name>
<accession>A0A3S3RJ94</accession>
<gene>
    <name evidence="2" type="ORF">EPI11_10690</name>
</gene>
<evidence type="ECO:0000313" key="2">
    <source>
        <dbReference type="EMBL" id="RWX00003.1"/>
    </source>
</evidence>
<evidence type="ECO:0000256" key="1">
    <source>
        <dbReference type="SAM" id="Phobius"/>
    </source>
</evidence>
<evidence type="ECO:0000313" key="3">
    <source>
        <dbReference type="Proteomes" id="UP000287527"/>
    </source>
</evidence>
<dbReference type="RefSeq" id="WP_128389960.1">
    <property type="nucleotide sequence ID" value="NZ_SBII01000007.1"/>
</dbReference>